<dbReference type="GO" id="GO:0008146">
    <property type="term" value="F:sulfotransferase activity"/>
    <property type="evidence" value="ECO:0007669"/>
    <property type="project" value="InterPro"/>
</dbReference>
<reference evidence="2 3" key="1">
    <citation type="journal article" date="2017" name="Nat. Ecol. Evol.">
        <title>Scallop genome provides insights into evolution of bilaterian karyotype and development.</title>
        <authorList>
            <person name="Wang S."/>
            <person name="Zhang J."/>
            <person name="Jiao W."/>
            <person name="Li J."/>
            <person name="Xun X."/>
            <person name="Sun Y."/>
            <person name="Guo X."/>
            <person name="Huan P."/>
            <person name="Dong B."/>
            <person name="Zhang L."/>
            <person name="Hu X."/>
            <person name="Sun X."/>
            <person name="Wang J."/>
            <person name="Zhao C."/>
            <person name="Wang Y."/>
            <person name="Wang D."/>
            <person name="Huang X."/>
            <person name="Wang R."/>
            <person name="Lv J."/>
            <person name="Li Y."/>
            <person name="Zhang Z."/>
            <person name="Liu B."/>
            <person name="Lu W."/>
            <person name="Hui Y."/>
            <person name="Liang J."/>
            <person name="Zhou Z."/>
            <person name="Hou R."/>
            <person name="Li X."/>
            <person name="Liu Y."/>
            <person name="Li H."/>
            <person name="Ning X."/>
            <person name="Lin Y."/>
            <person name="Zhao L."/>
            <person name="Xing Q."/>
            <person name="Dou J."/>
            <person name="Li Y."/>
            <person name="Mao J."/>
            <person name="Guo H."/>
            <person name="Dou H."/>
            <person name="Li T."/>
            <person name="Mu C."/>
            <person name="Jiang W."/>
            <person name="Fu Q."/>
            <person name="Fu X."/>
            <person name="Miao Y."/>
            <person name="Liu J."/>
            <person name="Yu Q."/>
            <person name="Li R."/>
            <person name="Liao H."/>
            <person name="Li X."/>
            <person name="Kong Y."/>
            <person name="Jiang Z."/>
            <person name="Chourrout D."/>
            <person name="Li R."/>
            <person name="Bao Z."/>
        </authorList>
    </citation>
    <scope>NUCLEOTIDE SEQUENCE [LARGE SCALE GENOMIC DNA]</scope>
    <source>
        <strain evidence="2 3">PY_sf001</strain>
    </source>
</reference>
<dbReference type="InterPro" id="IPR000863">
    <property type="entry name" value="Sulfotransferase_dom"/>
</dbReference>
<comment type="caution">
    <text evidence="2">The sequence shown here is derived from an EMBL/GenBank/DDBJ whole genome shotgun (WGS) entry which is preliminary data.</text>
</comment>
<feature type="domain" description="Sulfotransferase" evidence="1">
    <location>
        <begin position="24"/>
        <end position="89"/>
    </location>
</feature>
<dbReference type="Pfam" id="PF00685">
    <property type="entry name" value="Sulfotransfer_1"/>
    <property type="match status" value="1"/>
</dbReference>
<evidence type="ECO:0000259" key="1">
    <source>
        <dbReference type="Pfam" id="PF00685"/>
    </source>
</evidence>
<dbReference type="InterPro" id="IPR027417">
    <property type="entry name" value="P-loop_NTPase"/>
</dbReference>
<evidence type="ECO:0000313" key="2">
    <source>
        <dbReference type="EMBL" id="OWF55722.1"/>
    </source>
</evidence>
<dbReference type="Gene3D" id="3.40.50.300">
    <property type="entry name" value="P-loop containing nucleotide triphosphate hydrolases"/>
    <property type="match status" value="1"/>
</dbReference>
<sequence>MIQMIRSETLQCSGTPHMLEFNPTSEIDRLDSPRTINTHLTYQLIPEMAKQGKVKVVHVLHNPEDTITPFFEFWKTVEGTVYEGDFKKMLYQHQYIIRF</sequence>
<dbReference type="AlphaFoldDB" id="A0A210R427"/>
<name>A0A210R427_MIZYE</name>
<dbReference type="EMBL" id="NEDP02000506">
    <property type="protein sequence ID" value="OWF55722.1"/>
    <property type="molecule type" value="Genomic_DNA"/>
</dbReference>
<gene>
    <name evidence="2" type="ORF">KP79_PYT24900</name>
</gene>
<accession>A0A210R427</accession>
<proteinExistence type="predicted"/>
<dbReference type="SUPFAM" id="SSF52540">
    <property type="entry name" value="P-loop containing nucleoside triphosphate hydrolases"/>
    <property type="match status" value="1"/>
</dbReference>
<dbReference type="Proteomes" id="UP000242188">
    <property type="component" value="Unassembled WGS sequence"/>
</dbReference>
<keyword evidence="3" id="KW-1185">Reference proteome</keyword>
<evidence type="ECO:0000313" key="3">
    <source>
        <dbReference type="Proteomes" id="UP000242188"/>
    </source>
</evidence>
<protein>
    <submittedName>
        <fullName evidence="2">Sulfotransferase 4A1</fullName>
    </submittedName>
</protein>
<keyword evidence="2" id="KW-0808">Transferase</keyword>
<organism evidence="2 3">
    <name type="scientific">Mizuhopecten yessoensis</name>
    <name type="common">Japanese scallop</name>
    <name type="synonym">Patinopecten yessoensis</name>
    <dbReference type="NCBI Taxonomy" id="6573"/>
    <lineage>
        <taxon>Eukaryota</taxon>
        <taxon>Metazoa</taxon>
        <taxon>Spiralia</taxon>
        <taxon>Lophotrochozoa</taxon>
        <taxon>Mollusca</taxon>
        <taxon>Bivalvia</taxon>
        <taxon>Autobranchia</taxon>
        <taxon>Pteriomorphia</taxon>
        <taxon>Pectinida</taxon>
        <taxon>Pectinoidea</taxon>
        <taxon>Pectinidae</taxon>
        <taxon>Mizuhopecten</taxon>
    </lineage>
</organism>